<gene>
    <name evidence="1" type="ORF">BXT89_11890</name>
</gene>
<evidence type="ECO:0000313" key="2">
    <source>
        <dbReference type="Proteomes" id="UP000242847"/>
    </source>
</evidence>
<dbReference type="AlphaFoldDB" id="A0A1S8DGY9"/>
<dbReference type="STRING" id="254161.SAMN05216256_1079"/>
<dbReference type="NCBIfam" id="NF045613">
    <property type="entry name" value="PA1571_fam"/>
    <property type="match status" value="1"/>
</dbReference>
<sequence>MNVHALKPCRESADILIHPSHCVGGHLIDEDGGEIAITEQMIQQACQELEQQWVPARPRFSA</sequence>
<dbReference type="InterPro" id="IPR054635">
    <property type="entry name" value="PA1571-like"/>
</dbReference>
<organism evidence="1 2">
    <name type="scientific">Halopseudomonas pachastrellae</name>
    <dbReference type="NCBI Taxonomy" id="254161"/>
    <lineage>
        <taxon>Bacteria</taxon>
        <taxon>Pseudomonadati</taxon>
        <taxon>Pseudomonadota</taxon>
        <taxon>Gammaproteobacteria</taxon>
        <taxon>Pseudomonadales</taxon>
        <taxon>Pseudomonadaceae</taxon>
        <taxon>Halopseudomonas</taxon>
    </lineage>
</organism>
<proteinExistence type="predicted"/>
<keyword evidence="2" id="KW-1185">Reference proteome</keyword>
<reference evidence="1 2" key="1">
    <citation type="submission" date="2017-01" db="EMBL/GenBank/DDBJ databases">
        <title>Draft genome sequence of Pseudomonas pachastrellae type strain CCUG 46540T from a deep sea.</title>
        <authorList>
            <person name="Gomila M."/>
            <person name="Mulet M."/>
            <person name="Lalucat J."/>
            <person name="Garcia-Valdes E."/>
        </authorList>
    </citation>
    <scope>NUCLEOTIDE SEQUENCE [LARGE SCALE GENOMIC DNA]</scope>
    <source>
        <strain evidence="1 2">CCUG 46540</strain>
    </source>
</reference>
<dbReference type="Proteomes" id="UP000242847">
    <property type="component" value="Unassembled WGS sequence"/>
</dbReference>
<accession>A0A1S8DGY9</accession>
<dbReference type="EMBL" id="MUBC01000024">
    <property type="protein sequence ID" value="ONM43657.1"/>
    <property type="molecule type" value="Genomic_DNA"/>
</dbReference>
<evidence type="ECO:0000313" key="1">
    <source>
        <dbReference type="EMBL" id="ONM43657.1"/>
    </source>
</evidence>
<comment type="caution">
    <text evidence="1">The sequence shown here is derived from an EMBL/GenBank/DDBJ whole genome shotgun (WGS) entry which is preliminary data.</text>
</comment>
<name>A0A1S8DGY9_9GAMM</name>
<dbReference type="RefSeq" id="WP_083727889.1">
    <property type="nucleotide sequence ID" value="NZ_FOUD01000007.1"/>
</dbReference>
<protein>
    <submittedName>
        <fullName evidence="1">Uncharacterized protein</fullName>
    </submittedName>
</protein>